<organism evidence="2 3">
    <name type="scientific">Dyella acidisoli</name>
    <dbReference type="NCBI Taxonomy" id="1867834"/>
    <lineage>
        <taxon>Bacteria</taxon>
        <taxon>Pseudomonadati</taxon>
        <taxon>Pseudomonadota</taxon>
        <taxon>Gammaproteobacteria</taxon>
        <taxon>Lysobacterales</taxon>
        <taxon>Rhodanobacteraceae</taxon>
        <taxon>Dyella</taxon>
    </lineage>
</organism>
<gene>
    <name evidence="2" type="ORF">GCM10007901_20330</name>
</gene>
<dbReference type="InterPro" id="IPR036397">
    <property type="entry name" value="RNaseH_sf"/>
</dbReference>
<dbReference type="PANTHER" id="PTHR47515">
    <property type="entry name" value="LOW CALCIUM RESPONSE LOCUS PROTEIN T"/>
    <property type="match status" value="1"/>
</dbReference>
<keyword evidence="3" id="KW-1185">Reference proteome</keyword>
<dbReference type="InterPro" id="IPR012337">
    <property type="entry name" value="RNaseH-like_sf"/>
</dbReference>
<evidence type="ECO:0000313" key="2">
    <source>
        <dbReference type="EMBL" id="GLQ93082.1"/>
    </source>
</evidence>
<evidence type="ECO:0000313" key="3">
    <source>
        <dbReference type="Proteomes" id="UP001156670"/>
    </source>
</evidence>
<dbReference type="SUPFAM" id="SSF53098">
    <property type="entry name" value="Ribonuclease H-like"/>
    <property type="match status" value="1"/>
</dbReference>
<name>A0ABQ5XN15_9GAMM</name>
<comment type="caution">
    <text evidence="2">The sequence shown here is derived from an EMBL/GenBank/DDBJ whole genome shotgun (WGS) entry which is preliminary data.</text>
</comment>
<dbReference type="PANTHER" id="PTHR47515:SF1">
    <property type="entry name" value="BLR2054 PROTEIN"/>
    <property type="match status" value="1"/>
</dbReference>
<sequence length="577" mass="62476">MPRKRTESQQVSMTRLTKVIRSDNGTEFCGKTMATWAHERGVLLRLIEPGKPNQNACIESFNGRFRDECLNEHWFPSLLRARVARGHPLPEVAMAVYRRVDGVATSSELLCHPTPSRTLPLPCNVCIARISRSFRAPAFNRSTRRMRRISCMKEGGYVKKNASSSIEQSFVVVLPDGTAAIYDRPLIATIQHGPTHENISLTTAHLGAKKISHIGEIGMATPKAVLLPTSSSMDALDKDSRVQLRAMYDAGVAIATPSAHAEYLLDTLGESGARGSAPTSQHALFATRGGSSAQQAFLALDDSAAESFPFSSHVESFIDFLYAETRNNVPYPQVLVADDASAPQGPWTSRAADLKWQYAGKGGTGQLWVNGYQLNPLEKHPAHKDFNYFLIVMQVAQGNISYVQKCDEVGYYCQKENVVVTAAAGQDIYEYGPNSTIGTSTVSFSIGASLQGAVSEKDGASGGAGVSAEWGVSYSAPDTTFTVTPYYPNDPKACAKVEYVVDLPGVGFQSPGIPANPKFASKGYSWTAALVIRAKKGENAKGVIDIKINWDKDKPRGIASSKDQWVGTYAFSFPPGS</sequence>
<evidence type="ECO:0000259" key="1">
    <source>
        <dbReference type="PROSITE" id="PS50994"/>
    </source>
</evidence>
<feature type="domain" description="Integrase catalytic" evidence="1">
    <location>
        <begin position="1"/>
        <end position="130"/>
    </location>
</feature>
<protein>
    <recommendedName>
        <fullName evidence="1">Integrase catalytic domain-containing protein</fullName>
    </recommendedName>
</protein>
<dbReference type="Pfam" id="PF13683">
    <property type="entry name" value="rve_3"/>
    <property type="match status" value="1"/>
</dbReference>
<dbReference type="InterPro" id="IPR001584">
    <property type="entry name" value="Integrase_cat-core"/>
</dbReference>
<dbReference type="Gene3D" id="3.30.420.10">
    <property type="entry name" value="Ribonuclease H-like superfamily/Ribonuclease H"/>
    <property type="match status" value="1"/>
</dbReference>
<dbReference type="Proteomes" id="UP001156670">
    <property type="component" value="Unassembled WGS sequence"/>
</dbReference>
<dbReference type="EMBL" id="BSOB01000017">
    <property type="protein sequence ID" value="GLQ93082.1"/>
    <property type="molecule type" value="Genomic_DNA"/>
</dbReference>
<accession>A0ABQ5XN15</accession>
<dbReference type="PROSITE" id="PS50994">
    <property type="entry name" value="INTEGRASE"/>
    <property type="match status" value="1"/>
</dbReference>
<reference evidence="3" key="1">
    <citation type="journal article" date="2019" name="Int. J. Syst. Evol. Microbiol.">
        <title>The Global Catalogue of Microorganisms (GCM) 10K type strain sequencing project: providing services to taxonomists for standard genome sequencing and annotation.</title>
        <authorList>
            <consortium name="The Broad Institute Genomics Platform"/>
            <consortium name="The Broad Institute Genome Sequencing Center for Infectious Disease"/>
            <person name="Wu L."/>
            <person name="Ma J."/>
        </authorList>
    </citation>
    <scope>NUCLEOTIDE SEQUENCE [LARGE SCALE GENOMIC DNA]</scope>
    <source>
        <strain evidence="3">NBRC 111980</strain>
    </source>
</reference>
<proteinExistence type="predicted"/>